<dbReference type="Gene3D" id="3.10.129.10">
    <property type="entry name" value="Hotdog Thioesterase"/>
    <property type="match status" value="1"/>
</dbReference>
<gene>
    <name evidence="1" type="ORF">HNP48_006530</name>
</gene>
<dbReference type="InterPro" id="IPR029069">
    <property type="entry name" value="HotDog_dom_sf"/>
</dbReference>
<dbReference type="Proteomes" id="UP000575083">
    <property type="component" value="Unassembled WGS sequence"/>
</dbReference>
<dbReference type="Pfam" id="PF13279">
    <property type="entry name" value="4HBT_2"/>
    <property type="match status" value="1"/>
</dbReference>
<sequence>MNLFLRLFYVLTRSFFRERLPAGPLTTRFHMLTFPNDLDVNFHVNNGRYLTLCDLSRVDYFIRSGLARLMLKRGWMPVISEHTMVYKKSLKAFQRFELEMSITHWDEKFVYMQHRFVRHGKLVAEGTSKGAVVSKAGVVQPQQLIDLLSGAVAR</sequence>
<dbReference type="RefSeq" id="WP_184865193.1">
    <property type="nucleotide sequence ID" value="NZ_JACHLK010000023.1"/>
</dbReference>
<evidence type="ECO:0000313" key="2">
    <source>
        <dbReference type="Proteomes" id="UP000575083"/>
    </source>
</evidence>
<proteinExistence type="predicted"/>
<protein>
    <submittedName>
        <fullName evidence="1">Acyl-CoA thioesterase FadM</fullName>
    </submittedName>
</protein>
<dbReference type="InterPro" id="IPR051490">
    <property type="entry name" value="THEM6_lcsJ_thioesterase"/>
</dbReference>
<organism evidence="1 2">
    <name type="scientific">Acidovorax soli</name>
    <dbReference type="NCBI Taxonomy" id="592050"/>
    <lineage>
        <taxon>Bacteria</taxon>
        <taxon>Pseudomonadati</taxon>
        <taxon>Pseudomonadota</taxon>
        <taxon>Betaproteobacteria</taxon>
        <taxon>Burkholderiales</taxon>
        <taxon>Comamonadaceae</taxon>
        <taxon>Acidovorax</taxon>
    </lineage>
</organism>
<dbReference type="CDD" id="cd00586">
    <property type="entry name" value="4HBT"/>
    <property type="match status" value="1"/>
</dbReference>
<reference evidence="1 2" key="1">
    <citation type="submission" date="2020-08" db="EMBL/GenBank/DDBJ databases">
        <title>Functional genomics of gut bacteria from endangered species of beetles.</title>
        <authorList>
            <person name="Carlos-Shanley C."/>
        </authorList>
    </citation>
    <scope>NUCLEOTIDE SEQUENCE [LARGE SCALE GENOMIC DNA]</scope>
    <source>
        <strain evidence="1 2">S00198</strain>
    </source>
</reference>
<dbReference type="SUPFAM" id="SSF54637">
    <property type="entry name" value="Thioesterase/thiol ester dehydrase-isomerase"/>
    <property type="match status" value="1"/>
</dbReference>
<dbReference type="EMBL" id="JACHLK010000023">
    <property type="protein sequence ID" value="MBB6563804.1"/>
    <property type="molecule type" value="Genomic_DNA"/>
</dbReference>
<dbReference type="PANTHER" id="PTHR12475">
    <property type="match status" value="1"/>
</dbReference>
<dbReference type="PANTHER" id="PTHR12475:SF4">
    <property type="entry name" value="PROTEIN THEM6"/>
    <property type="match status" value="1"/>
</dbReference>
<dbReference type="AlphaFoldDB" id="A0A7X0UD84"/>
<keyword evidence="2" id="KW-1185">Reference proteome</keyword>
<comment type="caution">
    <text evidence="1">The sequence shown here is derived from an EMBL/GenBank/DDBJ whole genome shotgun (WGS) entry which is preliminary data.</text>
</comment>
<evidence type="ECO:0000313" key="1">
    <source>
        <dbReference type="EMBL" id="MBB6563804.1"/>
    </source>
</evidence>
<accession>A0A7X0UD84</accession>
<name>A0A7X0UD84_9BURK</name>